<sequence length="102" mass="11171">MANKLCRLRNLDSVPFSVSISQRIRHLSGIPTPSTPPPEASRSAPSEEKEKVESKQREEPSGDGEGEKGVHVNKLTGEVGGPRGPEPTRYGDWEQKGRCSDF</sequence>
<proteinExistence type="inferred from homology"/>
<dbReference type="PANTHER" id="PTHR28524:SF3">
    <property type="entry name" value="SUCCINATE DEHYDROGENASE ASSEMBLY FACTOR 4, MITOCHONDRIAL"/>
    <property type="match status" value="1"/>
</dbReference>
<dbReference type="Pfam" id="PF07896">
    <property type="entry name" value="DUF1674"/>
    <property type="match status" value="1"/>
</dbReference>
<dbReference type="InterPro" id="IPR012875">
    <property type="entry name" value="SDHF4"/>
</dbReference>
<dbReference type="GO" id="GO:0005739">
    <property type="term" value="C:mitochondrion"/>
    <property type="evidence" value="ECO:0007669"/>
    <property type="project" value="TreeGrafter"/>
</dbReference>
<feature type="region of interest" description="Disordered" evidence="3">
    <location>
        <begin position="25"/>
        <end position="102"/>
    </location>
</feature>
<accession>A0A833R1P7</accession>
<feature type="compositionally biased region" description="Basic and acidic residues" evidence="3">
    <location>
        <begin position="45"/>
        <end position="70"/>
    </location>
</feature>
<dbReference type="EMBL" id="SWLB01000015">
    <property type="protein sequence ID" value="KAF3328598.1"/>
    <property type="molecule type" value="Genomic_DNA"/>
</dbReference>
<dbReference type="PANTHER" id="PTHR28524">
    <property type="entry name" value="SUCCINATE DEHYDROGENASE ASSEMBLY FACTOR 4, MITOCHONDRIAL"/>
    <property type="match status" value="1"/>
</dbReference>
<protein>
    <recommendedName>
        <fullName evidence="2">Succinate dehydrogenase assembly factor 4, mitochondrial</fullName>
    </recommendedName>
</protein>
<comment type="caution">
    <text evidence="4">The sequence shown here is derived from an EMBL/GenBank/DDBJ whole genome shotgun (WGS) entry which is preliminary data.</text>
</comment>
<comment type="similarity">
    <text evidence="1">Belongs to the SDHAF4 family.</text>
</comment>
<dbReference type="Proteomes" id="UP000623129">
    <property type="component" value="Unassembled WGS sequence"/>
</dbReference>
<gene>
    <name evidence="4" type="ORF">FCM35_KLT05676</name>
</gene>
<evidence type="ECO:0000256" key="1">
    <source>
        <dbReference type="ARBA" id="ARBA00005701"/>
    </source>
</evidence>
<dbReference type="OrthoDB" id="201362at2759"/>
<keyword evidence="5" id="KW-1185">Reference proteome</keyword>
<evidence type="ECO:0000313" key="5">
    <source>
        <dbReference type="Proteomes" id="UP000623129"/>
    </source>
</evidence>
<organism evidence="4 5">
    <name type="scientific">Carex littledalei</name>
    <dbReference type="NCBI Taxonomy" id="544730"/>
    <lineage>
        <taxon>Eukaryota</taxon>
        <taxon>Viridiplantae</taxon>
        <taxon>Streptophyta</taxon>
        <taxon>Embryophyta</taxon>
        <taxon>Tracheophyta</taxon>
        <taxon>Spermatophyta</taxon>
        <taxon>Magnoliopsida</taxon>
        <taxon>Liliopsida</taxon>
        <taxon>Poales</taxon>
        <taxon>Cyperaceae</taxon>
        <taxon>Cyperoideae</taxon>
        <taxon>Cariceae</taxon>
        <taxon>Carex</taxon>
        <taxon>Carex subgen. Euthyceras</taxon>
    </lineage>
</organism>
<name>A0A833R1P7_9POAL</name>
<dbReference type="GO" id="GO:0034553">
    <property type="term" value="P:mitochondrial respiratory chain complex II assembly"/>
    <property type="evidence" value="ECO:0007669"/>
    <property type="project" value="TreeGrafter"/>
</dbReference>
<dbReference type="AlphaFoldDB" id="A0A833R1P7"/>
<evidence type="ECO:0000256" key="2">
    <source>
        <dbReference type="ARBA" id="ARBA00022170"/>
    </source>
</evidence>
<feature type="compositionally biased region" description="Basic and acidic residues" evidence="3">
    <location>
        <begin position="89"/>
        <end position="102"/>
    </location>
</feature>
<reference evidence="4" key="1">
    <citation type="submission" date="2020-01" db="EMBL/GenBank/DDBJ databases">
        <title>Genome sequence of Kobresia littledalei, the first chromosome-level genome in the family Cyperaceae.</title>
        <authorList>
            <person name="Qu G."/>
        </authorList>
    </citation>
    <scope>NUCLEOTIDE SEQUENCE</scope>
    <source>
        <strain evidence="4">C.B.Clarke</strain>
        <tissue evidence="4">Leaf</tissue>
    </source>
</reference>
<evidence type="ECO:0000256" key="3">
    <source>
        <dbReference type="SAM" id="MobiDB-lite"/>
    </source>
</evidence>
<evidence type="ECO:0000313" key="4">
    <source>
        <dbReference type="EMBL" id="KAF3328598.1"/>
    </source>
</evidence>